<keyword evidence="3" id="KW-1185">Reference proteome</keyword>
<evidence type="ECO:0000313" key="2">
    <source>
        <dbReference type="EMBL" id="MBC3901626.1"/>
    </source>
</evidence>
<reference evidence="2 3" key="1">
    <citation type="journal article" date="2020" name="mSystems">
        <title>Defining Genomic and Predicted Metabolic Features of the Acetobacterium Genus.</title>
        <authorList>
            <person name="Ross D.E."/>
            <person name="Marshall C.W."/>
            <person name="Gulliver D."/>
            <person name="May H.D."/>
            <person name="Norman R.S."/>
        </authorList>
    </citation>
    <scope>NUCLEOTIDE SEQUENCE [LARGE SCALE GENOMIC DNA]</scope>
    <source>
        <strain evidence="2 3">DSM 4132</strain>
    </source>
</reference>
<name>A0ABR6Z392_9FIRM</name>
<sequence>MPGICPICGGKLDYRDSRLRIFKEYGGAKKRLLIRRLKCECGRLHHEIPDFLVPHKHYTSEVLENVLDEVSTPEDLSSEDYPCEPTMKRWKDWLSRNRCQIEGMLRTIGYKLPGFTVTLLKSRISLLTGLRESGSDWLATIHRLVYNCGLRLTP</sequence>
<dbReference type="Proteomes" id="UP000622405">
    <property type="component" value="Unassembled WGS sequence"/>
</dbReference>
<dbReference type="InterPro" id="IPR045536">
    <property type="entry name" value="DUF6431"/>
</dbReference>
<dbReference type="EMBL" id="WJBE01000036">
    <property type="protein sequence ID" value="MBC3901626.1"/>
    <property type="molecule type" value="Genomic_DNA"/>
</dbReference>
<proteinExistence type="predicted"/>
<gene>
    <name evidence="2" type="ORF">GH811_18680</name>
</gene>
<protein>
    <recommendedName>
        <fullName evidence="1">DUF6431 domain-containing protein</fullName>
    </recommendedName>
</protein>
<accession>A0ABR6Z392</accession>
<feature type="domain" description="DUF6431" evidence="1">
    <location>
        <begin position="5"/>
        <end position="90"/>
    </location>
</feature>
<dbReference type="RefSeq" id="WP_186895642.1">
    <property type="nucleotide sequence ID" value="NZ_WJBE01000036.1"/>
</dbReference>
<evidence type="ECO:0000259" key="1">
    <source>
        <dbReference type="Pfam" id="PF20020"/>
    </source>
</evidence>
<dbReference type="Pfam" id="PF20020">
    <property type="entry name" value="DUF6431"/>
    <property type="match status" value="1"/>
</dbReference>
<comment type="caution">
    <text evidence="2">The sequence shown here is derived from an EMBL/GenBank/DDBJ whole genome shotgun (WGS) entry which is preliminary data.</text>
</comment>
<evidence type="ECO:0000313" key="3">
    <source>
        <dbReference type="Proteomes" id="UP000622405"/>
    </source>
</evidence>
<organism evidence="2 3">
    <name type="scientific">Acetobacterium malicum</name>
    <dbReference type="NCBI Taxonomy" id="52692"/>
    <lineage>
        <taxon>Bacteria</taxon>
        <taxon>Bacillati</taxon>
        <taxon>Bacillota</taxon>
        <taxon>Clostridia</taxon>
        <taxon>Eubacteriales</taxon>
        <taxon>Eubacteriaceae</taxon>
        <taxon>Acetobacterium</taxon>
    </lineage>
</organism>